<evidence type="ECO:0000313" key="1">
    <source>
        <dbReference type="EMBL" id="NYD75103.1"/>
    </source>
</evidence>
<reference evidence="1 2" key="1">
    <citation type="submission" date="2020-07" db="EMBL/GenBank/DDBJ databases">
        <title>Sequencing the genomes of 1000 actinobacteria strains.</title>
        <authorList>
            <person name="Klenk H.-P."/>
        </authorList>
    </citation>
    <scope>NUCLEOTIDE SEQUENCE [LARGE SCALE GENOMIC DNA]</scope>
    <source>
        <strain evidence="1 2">DSM 23871</strain>
    </source>
</reference>
<dbReference type="RefSeq" id="WP_179457134.1">
    <property type="nucleotide sequence ID" value="NZ_BAAAPX010000001.1"/>
</dbReference>
<organism evidence="1 2">
    <name type="scientific">Leifsonia soli</name>
    <dbReference type="NCBI Taxonomy" id="582665"/>
    <lineage>
        <taxon>Bacteria</taxon>
        <taxon>Bacillati</taxon>
        <taxon>Actinomycetota</taxon>
        <taxon>Actinomycetes</taxon>
        <taxon>Micrococcales</taxon>
        <taxon>Microbacteriaceae</taxon>
        <taxon>Leifsonia</taxon>
    </lineage>
</organism>
<sequence length="95" mass="10557">MSDGMRTIDHDGRTLLLDAIDARWYVFEVVEDGYDLIGAIADHGDTFLVECFWRPLPDATTKAVTIDDGVRWLVEHADEPASALAFAHVEQDLGP</sequence>
<protein>
    <submittedName>
        <fullName evidence="1">Uncharacterized protein</fullName>
    </submittedName>
</protein>
<keyword evidence="2" id="KW-1185">Reference proteome</keyword>
<dbReference type="EMBL" id="JACCBJ010000001">
    <property type="protein sequence ID" value="NYD75103.1"/>
    <property type="molecule type" value="Genomic_DNA"/>
</dbReference>
<name>A0A852T2N8_9MICO</name>
<gene>
    <name evidence="1" type="ORF">BJ963_002622</name>
</gene>
<accession>A0A852T2N8</accession>
<proteinExistence type="predicted"/>
<dbReference type="AlphaFoldDB" id="A0A852T2N8"/>
<evidence type="ECO:0000313" key="2">
    <source>
        <dbReference type="Proteomes" id="UP000589620"/>
    </source>
</evidence>
<dbReference type="Proteomes" id="UP000589620">
    <property type="component" value="Unassembled WGS sequence"/>
</dbReference>
<comment type="caution">
    <text evidence="1">The sequence shown here is derived from an EMBL/GenBank/DDBJ whole genome shotgun (WGS) entry which is preliminary data.</text>
</comment>